<gene>
    <name evidence="3" type="ORF">AAE3_LOCUS1579</name>
</gene>
<dbReference type="PANTHER" id="PTHR10963">
    <property type="entry name" value="GLYCOSYL HYDROLASE-RELATED"/>
    <property type="match status" value="1"/>
</dbReference>
<dbReference type="InterPro" id="IPR013320">
    <property type="entry name" value="ConA-like_dom_sf"/>
</dbReference>
<evidence type="ECO:0000256" key="1">
    <source>
        <dbReference type="SAM" id="MobiDB-lite"/>
    </source>
</evidence>
<feature type="compositionally biased region" description="Low complexity" evidence="1">
    <location>
        <begin position="396"/>
        <end position="422"/>
    </location>
</feature>
<keyword evidence="4" id="KW-1185">Reference proteome</keyword>
<dbReference type="GO" id="GO:0004553">
    <property type="term" value="F:hydrolase activity, hydrolyzing O-glycosyl compounds"/>
    <property type="evidence" value="ECO:0007669"/>
    <property type="project" value="InterPro"/>
</dbReference>
<reference evidence="3 4" key="1">
    <citation type="submission" date="2020-01" db="EMBL/GenBank/DDBJ databases">
        <authorList>
            <person name="Gupta K D."/>
        </authorList>
    </citation>
    <scope>NUCLEOTIDE SEQUENCE [LARGE SCALE GENOMIC DNA]</scope>
</reference>
<evidence type="ECO:0000259" key="2">
    <source>
        <dbReference type="PROSITE" id="PS51762"/>
    </source>
</evidence>
<evidence type="ECO:0000313" key="3">
    <source>
        <dbReference type="EMBL" id="CAA7259416.1"/>
    </source>
</evidence>
<protein>
    <recommendedName>
        <fullName evidence="2">GH16 domain-containing protein</fullName>
    </recommendedName>
</protein>
<dbReference type="Proteomes" id="UP000467700">
    <property type="component" value="Unassembled WGS sequence"/>
</dbReference>
<feature type="domain" description="GH16" evidence="2">
    <location>
        <begin position="82"/>
        <end position="353"/>
    </location>
</feature>
<dbReference type="AlphaFoldDB" id="A0A8S0W6R4"/>
<dbReference type="Gene3D" id="2.60.120.200">
    <property type="match status" value="1"/>
</dbReference>
<dbReference type="SUPFAM" id="SSF49899">
    <property type="entry name" value="Concanavalin A-like lectins/glucanases"/>
    <property type="match status" value="1"/>
</dbReference>
<dbReference type="PANTHER" id="PTHR10963:SF24">
    <property type="entry name" value="GLYCOSIDASE C21B10.07-RELATED"/>
    <property type="match status" value="1"/>
</dbReference>
<proteinExistence type="predicted"/>
<sequence>MLNFANLQDQEKRDEVSVVGRTGTVLIHPTRSRDKLGQTGNHVESSSRYTKPLWPRQARCLNAFFLPTMRGTTLFFAFACLLGQTNAIYNPLREYAGSTFFDRWSYYGDVDNTTWGNVTYLDQPSAHQKSLTYVNDAGNAVVRVDNTTTILPATLVHRESIRLTSLDSYGVGSLIIIDALHIPYGCSVWPAFWTYGLQEEWPLAGEIDIIEAINGMNNNQIALHTKQGCFQAQNVEQTGRTIERDCSTPRGCIVAETKANSFGPGFAQAGGGVYVTQIADSGIFFWFWSRNDIPENIRSATSASQIDTTSWGIPTAAYPAVSCNMTEFFPPQTLVLLTTLCGVWAGVPDIYASTCQTPTRSCVNDNVIGPGDKFTTAYWEIRYIRTYLSDDAPPVSNSSSSSASTPQSSTSLLTTGDTPTTSVPASAQTTSGVNSSLWMPSLFLSTCLAGVVFFTTL</sequence>
<feature type="region of interest" description="Disordered" evidence="1">
    <location>
        <begin position="395"/>
        <end position="431"/>
    </location>
</feature>
<evidence type="ECO:0000313" key="4">
    <source>
        <dbReference type="Proteomes" id="UP000467700"/>
    </source>
</evidence>
<dbReference type="Pfam" id="PF26113">
    <property type="entry name" value="GH16_XgeA"/>
    <property type="match status" value="1"/>
</dbReference>
<organism evidence="3 4">
    <name type="scientific">Cyclocybe aegerita</name>
    <name type="common">Black poplar mushroom</name>
    <name type="synonym">Agrocybe aegerita</name>
    <dbReference type="NCBI Taxonomy" id="1973307"/>
    <lineage>
        <taxon>Eukaryota</taxon>
        <taxon>Fungi</taxon>
        <taxon>Dikarya</taxon>
        <taxon>Basidiomycota</taxon>
        <taxon>Agaricomycotina</taxon>
        <taxon>Agaricomycetes</taxon>
        <taxon>Agaricomycetidae</taxon>
        <taxon>Agaricales</taxon>
        <taxon>Agaricineae</taxon>
        <taxon>Bolbitiaceae</taxon>
        <taxon>Cyclocybe</taxon>
    </lineage>
</organism>
<comment type="caution">
    <text evidence="3">The sequence shown here is derived from an EMBL/GenBank/DDBJ whole genome shotgun (WGS) entry which is preliminary data.</text>
</comment>
<dbReference type="CDD" id="cd02181">
    <property type="entry name" value="GH16_fungal_Lam16A_glucanase"/>
    <property type="match status" value="1"/>
</dbReference>
<accession>A0A8S0W6R4</accession>
<dbReference type="PROSITE" id="PS51762">
    <property type="entry name" value="GH16_2"/>
    <property type="match status" value="1"/>
</dbReference>
<dbReference type="EMBL" id="CACVBS010000024">
    <property type="protein sequence ID" value="CAA7259416.1"/>
    <property type="molecule type" value="Genomic_DNA"/>
</dbReference>
<dbReference type="OrthoDB" id="192832at2759"/>
<dbReference type="InterPro" id="IPR000757">
    <property type="entry name" value="Beta-glucanase-like"/>
</dbReference>
<name>A0A8S0W6R4_CYCAE</name>
<dbReference type="InterPro" id="IPR050546">
    <property type="entry name" value="Glycosyl_Hydrlase_16"/>
</dbReference>
<dbReference type="GO" id="GO:0009251">
    <property type="term" value="P:glucan catabolic process"/>
    <property type="evidence" value="ECO:0007669"/>
    <property type="project" value="TreeGrafter"/>
</dbReference>